<proteinExistence type="predicted"/>
<evidence type="ECO:0000313" key="1">
    <source>
        <dbReference type="EMBL" id="MCG4767361.1"/>
    </source>
</evidence>
<organism evidence="1 2">
    <name type="scientific">Fusicatenibacter saccharivorans</name>
    <dbReference type="NCBI Taxonomy" id="1150298"/>
    <lineage>
        <taxon>Bacteria</taxon>
        <taxon>Bacillati</taxon>
        <taxon>Bacillota</taxon>
        <taxon>Clostridia</taxon>
        <taxon>Lachnospirales</taxon>
        <taxon>Lachnospiraceae</taxon>
        <taxon>Fusicatenibacter</taxon>
    </lineage>
</organism>
<protein>
    <submittedName>
        <fullName evidence="1">MobC family plasmid mobilization relaxosome protein</fullName>
    </submittedName>
</protein>
<comment type="caution">
    <text evidence="1">The sequence shown here is derived from an EMBL/GenBank/DDBJ whole genome shotgun (WGS) entry which is preliminary data.</text>
</comment>
<dbReference type="InterPro" id="IPR053842">
    <property type="entry name" value="NikA-like"/>
</dbReference>
<name>A0AAE3JUA9_9FIRM</name>
<dbReference type="AlphaFoldDB" id="A0AAE3JUA9"/>
<gene>
    <name evidence="1" type="ORF">L0N21_17955</name>
</gene>
<accession>A0AAE3JUA9</accession>
<dbReference type="Pfam" id="PF21983">
    <property type="entry name" value="NikA-like"/>
    <property type="match status" value="1"/>
</dbReference>
<dbReference type="EMBL" id="JAKNFS010000049">
    <property type="protein sequence ID" value="MCG4767361.1"/>
    <property type="molecule type" value="Genomic_DNA"/>
</dbReference>
<dbReference type="RefSeq" id="WP_009256590.1">
    <property type="nucleotide sequence ID" value="NZ_JAKNFS010000049.1"/>
</dbReference>
<reference evidence="1" key="1">
    <citation type="submission" date="2022-01" db="EMBL/GenBank/DDBJ databases">
        <title>Collection of gut derived symbiotic bacterial strains cultured from healthy donors.</title>
        <authorList>
            <person name="Lin H."/>
            <person name="Kohout C."/>
            <person name="Waligurski E."/>
            <person name="Pamer E.G."/>
        </authorList>
    </citation>
    <scope>NUCLEOTIDE SEQUENCE</scope>
    <source>
        <strain evidence="1">DFI.5.49</strain>
    </source>
</reference>
<sequence length="114" mass="13215">MSEIEKQEAKGRKRNVQINIRISEAEAEQLRKKVEQSGMSQQEYILSCVLNKPITNTDGIKELIPELKRVGNNLNQIAHALNGGRYYQYNLITDNQKELDKVWQSLKQFLQKQA</sequence>
<evidence type="ECO:0000313" key="2">
    <source>
        <dbReference type="Proteomes" id="UP001199915"/>
    </source>
</evidence>
<dbReference type="Proteomes" id="UP001199915">
    <property type="component" value="Unassembled WGS sequence"/>
</dbReference>